<dbReference type="Proteomes" id="UP000789860">
    <property type="component" value="Unassembled WGS sequence"/>
</dbReference>
<comment type="caution">
    <text evidence="1">The sequence shown here is derived from an EMBL/GenBank/DDBJ whole genome shotgun (WGS) entry which is preliminary data.</text>
</comment>
<name>A0ACA9LMN4_9GLOM</name>
<evidence type="ECO:0000313" key="2">
    <source>
        <dbReference type="Proteomes" id="UP000789860"/>
    </source>
</evidence>
<proteinExistence type="predicted"/>
<protein>
    <submittedName>
        <fullName evidence="1">5653_t:CDS:1</fullName>
    </submittedName>
</protein>
<evidence type="ECO:0000313" key="1">
    <source>
        <dbReference type="EMBL" id="CAG8535880.1"/>
    </source>
</evidence>
<keyword evidence="2" id="KW-1185">Reference proteome</keyword>
<dbReference type="EMBL" id="CAJVPM010006525">
    <property type="protein sequence ID" value="CAG8535880.1"/>
    <property type="molecule type" value="Genomic_DNA"/>
</dbReference>
<accession>A0ACA9LMN4</accession>
<reference evidence="1" key="1">
    <citation type="submission" date="2021-06" db="EMBL/GenBank/DDBJ databases">
        <authorList>
            <person name="Kallberg Y."/>
            <person name="Tangrot J."/>
            <person name="Rosling A."/>
        </authorList>
    </citation>
    <scope>NUCLEOTIDE SEQUENCE</scope>
    <source>
        <strain evidence="1">AU212A</strain>
    </source>
</reference>
<sequence length="199" mass="23243">ISIQENIKDLPDELSDKYVVSFLSRNLAADEFLEDFYEAEDSVNINDICTELEQTVISEGSKKKSTRGKNQNKGEKDSLCSRKKATISAQLPKPPSFNTLVHNMPYHKGYVMLPKIYSGCRTLNHEKFRLQIAWDFIDNRENRAAYTWYRWEAKIGNIQINEKKPPQSQIWCAQCNVALCYNKSHSLYFKEYHTYIDKE</sequence>
<gene>
    <name evidence="1" type="ORF">SCALOS_LOCUS4641</name>
</gene>
<organism evidence="1 2">
    <name type="scientific">Scutellospora calospora</name>
    <dbReference type="NCBI Taxonomy" id="85575"/>
    <lineage>
        <taxon>Eukaryota</taxon>
        <taxon>Fungi</taxon>
        <taxon>Fungi incertae sedis</taxon>
        <taxon>Mucoromycota</taxon>
        <taxon>Glomeromycotina</taxon>
        <taxon>Glomeromycetes</taxon>
        <taxon>Diversisporales</taxon>
        <taxon>Gigasporaceae</taxon>
        <taxon>Scutellospora</taxon>
    </lineage>
</organism>
<feature type="non-terminal residue" evidence="1">
    <location>
        <position position="1"/>
    </location>
</feature>